<feature type="repeat" description="PPR" evidence="2">
    <location>
        <begin position="555"/>
        <end position="589"/>
    </location>
</feature>
<dbReference type="PANTHER" id="PTHR47926">
    <property type="entry name" value="PENTATRICOPEPTIDE REPEAT-CONTAINING PROTEIN"/>
    <property type="match status" value="1"/>
</dbReference>
<dbReference type="InterPro" id="IPR002885">
    <property type="entry name" value="PPR_rpt"/>
</dbReference>
<dbReference type="HOGENOM" id="CLU_002706_15_6_1"/>
<dbReference type="PROSITE" id="PS51375">
    <property type="entry name" value="PPR"/>
    <property type="match status" value="4"/>
</dbReference>
<keyword evidence="4" id="KW-1185">Reference proteome</keyword>
<evidence type="ECO:0000313" key="4">
    <source>
        <dbReference type="Proteomes" id="UP000017836"/>
    </source>
</evidence>
<reference evidence="4" key="1">
    <citation type="journal article" date="2013" name="Science">
        <title>The Amborella genome and the evolution of flowering plants.</title>
        <authorList>
            <consortium name="Amborella Genome Project"/>
        </authorList>
    </citation>
    <scope>NUCLEOTIDE SEQUENCE [LARGE SCALE GENOMIC DNA]</scope>
</reference>
<sequence>MHNHESIPTFLSHSTPPHPSALTFSLSHHSEPRCLHAQLLIHGLQFCLPLVTTLLRSYALTGQTTIARLLFDRTHPLEPQRPFLWNTMFHAYIMHHKHTQALSLYNNMLSSKAKPDEFTFSTILKSCPFLNGIGSQIHGHSIVTGRAIHAFVETALIDMYANIGDTDQALLVFDRSAKRDVVTWNSIISGLTLNKNGRTSLSIVSQMAKQARVRPNRITLINALSACGQLRASRNGKEAHAYALRQGLGSGSIMVANSIMDMYCKCRCLSFAKRVFCSMSKSDCASWNVMISGSYNNGHEIEAMMLFREMQLRGMGLSLVTLLIVIPVCATLRALQEGKEIHCFLVKNWLWSDVRVKTALVDMYAKCSFVNYSRKVFGCLKRKDAISWNAMITGYALNSLWTDVLELSWQAQQTCLKPDSVIVNCLLTASTSLRVLHYGKSIHAYMIRNDIERESYLLHTLVVFYAKCGRIVEACATLLIHAQTDAIPWNAMFDIYNESGHAMEALNLFQKMRTRHTEPNSVTLLCLLSTCTHLTSSKKGEAIHGYIVKHGFHFDDAICTSLVKMYGKCGDIESARSIFNNMVRRDTVSWSTVMAAHGDHGLGLTALQLFTQMKSENVKIDSAAFTGILSACTHCGLVEEGKKCFQSMLKDFSLEPELEHYACMVDLLGRAGHLEEAEEFIRKMPIVPDAGVWRPLLGACKIHGHVQMGERVFEQLSTLEPDNIGNYVSLSNIYAEAARWDGVAKVRALLVSRRLKKNPGWSYIEHYT</sequence>
<dbReference type="AlphaFoldDB" id="W1NXG4"/>
<dbReference type="Gene3D" id="1.25.40.10">
    <property type="entry name" value="Tetratricopeptide repeat domain"/>
    <property type="match status" value="5"/>
</dbReference>
<dbReference type="OMA" id="SACTHCG"/>
<dbReference type="EMBL" id="KI394648">
    <property type="protein sequence ID" value="ERN02297.1"/>
    <property type="molecule type" value="Genomic_DNA"/>
</dbReference>
<dbReference type="SUPFAM" id="SSF48452">
    <property type="entry name" value="TPR-like"/>
    <property type="match status" value="1"/>
</dbReference>
<dbReference type="Pfam" id="PF20431">
    <property type="entry name" value="E_motif"/>
    <property type="match status" value="1"/>
</dbReference>
<dbReference type="Proteomes" id="UP000017836">
    <property type="component" value="Unassembled WGS sequence"/>
</dbReference>
<dbReference type="InterPro" id="IPR046960">
    <property type="entry name" value="PPR_At4g14850-like_plant"/>
</dbReference>
<feature type="repeat" description="PPR" evidence="2">
    <location>
        <begin position="81"/>
        <end position="115"/>
    </location>
</feature>
<evidence type="ECO:0000313" key="3">
    <source>
        <dbReference type="EMBL" id="ERN02297.1"/>
    </source>
</evidence>
<dbReference type="GO" id="GO:0003723">
    <property type="term" value="F:RNA binding"/>
    <property type="evidence" value="ECO:0007669"/>
    <property type="project" value="InterPro"/>
</dbReference>
<dbReference type="GO" id="GO:0009451">
    <property type="term" value="P:RNA modification"/>
    <property type="evidence" value="ECO:0007669"/>
    <property type="project" value="InterPro"/>
</dbReference>
<feature type="repeat" description="PPR" evidence="2">
    <location>
        <begin position="485"/>
        <end position="519"/>
    </location>
</feature>
<dbReference type="FunFam" id="1.25.40.10:FF:000344">
    <property type="entry name" value="Pentatricopeptide repeat-containing protein"/>
    <property type="match status" value="1"/>
</dbReference>
<dbReference type="eggNOG" id="KOG4197">
    <property type="taxonomic scope" value="Eukaryota"/>
</dbReference>
<dbReference type="Gramene" id="ERN02297">
    <property type="protein sequence ID" value="ERN02297"/>
    <property type="gene ID" value="AMTR_s00084p00089150"/>
</dbReference>
<evidence type="ECO:0000256" key="2">
    <source>
        <dbReference type="PROSITE-ProRule" id="PRU00708"/>
    </source>
</evidence>
<proteinExistence type="predicted"/>
<accession>W1NXG4</accession>
<dbReference type="Pfam" id="PF13812">
    <property type="entry name" value="PPR_3"/>
    <property type="match status" value="1"/>
</dbReference>
<evidence type="ECO:0008006" key="5">
    <source>
        <dbReference type="Google" id="ProtNLM"/>
    </source>
</evidence>
<dbReference type="Pfam" id="PF13041">
    <property type="entry name" value="PPR_2"/>
    <property type="match status" value="2"/>
</dbReference>
<dbReference type="NCBIfam" id="TIGR00756">
    <property type="entry name" value="PPR"/>
    <property type="match status" value="4"/>
</dbReference>
<organism evidence="3 4">
    <name type="scientific">Amborella trichopoda</name>
    <dbReference type="NCBI Taxonomy" id="13333"/>
    <lineage>
        <taxon>Eukaryota</taxon>
        <taxon>Viridiplantae</taxon>
        <taxon>Streptophyta</taxon>
        <taxon>Embryophyta</taxon>
        <taxon>Tracheophyta</taxon>
        <taxon>Spermatophyta</taxon>
        <taxon>Magnoliopsida</taxon>
        <taxon>Amborellales</taxon>
        <taxon>Amborellaceae</taxon>
        <taxon>Amborella</taxon>
    </lineage>
</organism>
<gene>
    <name evidence="3" type="ORF">AMTR_s00084p00089150</name>
</gene>
<name>W1NXG4_AMBTC</name>
<dbReference type="InterPro" id="IPR011990">
    <property type="entry name" value="TPR-like_helical_dom_sf"/>
</dbReference>
<dbReference type="InterPro" id="IPR046848">
    <property type="entry name" value="E_motif"/>
</dbReference>
<keyword evidence="1" id="KW-0677">Repeat</keyword>
<dbReference type="Pfam" id="PF01535">
    <property type="entry name" value="PPR"/>
    <property type="match status" value="6"/>
</dbReference>
<feature type="repeat" description="PPR" evidence="2">
    <location>
        <begin position="283"/>
        <end position="317"/>
    </location>
</feature>
<dbReference type="FunFam" id="1.25.40.10:FF:000090">
    <property type="entry name" value="Pentatricopeptide repeat-containing protein, chloroplastic"/>
    <property type="match status" value="1"/>
</dbReference>
<protein>
    <recommendedName>
        <fullName evidence="5">Pentacotripeptide-repeat region of PRORP domain-containing protein</fullName>
    </recommendedName>
</protein>
<evidence type="ECO:0000256" key="1">
    <source>
        <dbReference type="ARBA" id="ARBA00022737"/>
    </source>
</evidence>